<gene>
    <name evidence="1" type="ORF">S03H2_17400</name>
</gene>
<accession>X1GNR6</accession>
<name>X1GNR6_9ZZZZ</name>
<reference evidence="1" key="1">
    <citation type="journal article" date="2014" name="Front. Microbiol.">
        <title>High frequency of phylogenetically diverse reductive dehalogenase-homologous genes in deep subseafloor sedimentary metagenomes.</title>
        <authorList>
            <person name="Kawai M."/>
            <person name="Futagami T."/>
            <person name="Toyoda A."/>
            <person name="Takaki Y."/>
            <person name="Nishi S."/>
            <person name="Hori S."/>
            <person name="Arai W."/>
            <person name="Tsubouchi T."/>
            <person name="Morono Y."/>
            <person name="Uchiyama I."/>
            <person name="Ito T."/>
            <person name="Fujiyama A."/>
            <person name="Inagaki F."/>
            <person name="Takami H."/>
        </authorList>
    </citation>
    <scope>NUCLEOTIDE SEQUENCE</scope>
    <source>
        <strain evidence="1">Expedition CK06-06</strain>
    </source>
</reference>
<dbReference type="PROSITE" id="PS51257">
    <property type="entry name" value="PROKAR_LIPOPROTEIN"/>
    <property type="match status" value="1"/>
</dbReference>
<proteinExistence type="predicted"/>
<sequence>MMVNKIKSQKKKFLISFLIILLILALTGCGVAPELTDRFLAEETVYDYWQAIINRQYELAKYYCIVDGIWYNKTDEWEEYINVNSGGDASLMIYGPSFYEQTEVIENNAVVYARITVDKIVFPSKNGIGIDIDAFEYEIELIKQDHPPGDWELK</sequence>
<organism evidence="1">
    <name type="scientific">marine sediment metagenome</name>
    <dbReference type="NCBI Taxonomy" id="412755"/>
    <lineage>
        <taxon>unclassified sequences</taxon>
        <taxon>metagenomes</taxon>
        <taxon>ecological metagenomes</taxon>
    </lineage>
</organism>
<protein>
    <submittedName>
        <fullName evidence="1">Uncharacterized protein</fullName>
    </submittedName>
</protein>
<evidence type="ECO:0000313" key="1">
    <source>
        <dbReference type="EMBL" id="GAH46475.1"/>
    </source>
</evidence>
<dbReference type="EMBL" id="BARU01008971">
    <property type="protein sequence ID" value="GAH46475.1"/>
    <property type="molecule type" value="Genomic_DNA"/>
</dbReference>
<comment type="caution">
    <text evidence="1">The sequence shown here is derived from an EMBL/GenBank/DDBJ whole genome shotgun (WGS) entry which is preliminary data.</text>
</comment>
<dbReference type="AlphaFoldDB" id="X1GNR6"/>